<evidence type="ECO:0000313" key="18">
    <source>
        <dbReference type="Proteomes" id="UP001430356"/>
    </source>
</evidence>
<keyword evidence="4" id="KW-0690">Ribosome biogenesis</keyword>
<keyword evidence="6 12" id="KW-0547">Nucleotide-binding</keyword>
<evidence type="ECO:0000256" key="9">
    <source>
        <dbReference type="ARBA" id="ARBA00022840"/>
    </source>
</evidence>
<keyword evidence="9 12" id="KW-0067">ATP-binding</keyword>
<evidence type="ECO:0000313" key="17">
    <source>
        <dbReference type="EMBL" id="KAK7198180.1"/>
    </source>
</evidence>
<dbReference type="SMART" id="SM00490">
    <property type="entry name" value="HELICc"/>
    <property type="match status" value="1"/>
</dbReference>
<dbReference type="GO" id="GO:0016787">
    <property type="term" value="F:hydrolase activity"/>
    <property type="evidence" value="ECO:0007669"/>
    <property type="project" value="UniProtKB-KW"/>
</dbReference>
<feature type="chain" id="PRO_5043452057" description="RNA helicase" evidence="14">
    <location>
        <begin position="21"/>
        <end position="529"/>
    </location>
</feature>
<dbReference type="Proteomes" id="UP001430356">
    <property type="component" value="Unassembled WGS sequence"/>
</dbReference>
<gene>
    <name evidence="17" type="ORF">NESM_000774700</name>
</gene>
<proteinExistence type="inferred from homology"/>
<dbReference type="Gene3D" id="3.40.50.300">
    <property type="entry name" value="P-loop containing nucleotide triphosphate hydrolases"/>
    <property type="match status" value="2"/>
</dbReference>
<evidence type="ECO:0000256" key="1">
    <source>
        <dbReference type="ARBA" id="ARBA00004604"/>
    </source>
</evidence>
<dbReference type="CDD" id="cd18787">
    <property type="entry name" value="SF2_C_DEAD"/>
    <property type="match status" value="1"/>
</dbReference>
<dbReference type="InterPro" id="IPR014001">
    <property type="entry name" value="Helicase_ATP-bd"/>
</dbReference>
<evidence type="ECO:0000256" key="4">
    <source>
        <dbReference type="ARBA" id="ARBA00022517"/>
    </source>
</evidence>
<dbReference type="InterPro" id="IPR027417">
    <property type="entry name" value="P-loop_NTPase"/>
</dbReference>
<dbReference type="SUPFAM" id="SSF52540">
    <property type="entry name" value="P-loop containing nucleoside triphosphate hydrolases"/>
    <property type="match status" value="1"/>
</dbReference>
<dbReference type="AlphaFoldDB" id="A0AAW0EWJ4"/>
<dbReference type="PROSITE" id="PS00039">
    <property type="entry name" value="DEAD_ATP_HELICASE"/>
    <property type="match status" value="1"/>
</dbReference>
<evidence type="ECO:0000259" key="16">
    <source>
        <dbReference type="PROSITE" id="PS51194"/>
    </source>
</evidence>
<evidence type="ECO:0000256" key="10">
    <source>
        <dbReference type="ARBA" id="ARBA00023242"/>
    </source>
</evidence>
<evidence type="ECO:0000256" key="8">
    <source>
        <dbReference type="ARBA" id="ARBA00022806"/>
    </source>
</evidence>
<evidence type="ECO:0000256" key="5">
    <source>
        <dbReference type="ARBA" id="ARBA00022552"/>
    </source>
</evidence>
<keyword evidence="18" id="KW-1185">Reference proteome</keyword>
<comment type="caution">
    <text evidence="17">The sequence shown here is derived from an EMBL/GenBank/DDBJ whole genome shotgun (WGS) entry which is preliminary data.</text>
</comment>
<keyword evidence="10" id="KW-0539">Nucleus</keyword>
<dbReference type="InterPro" id="IPR044742">
    <property type="entry name" value="DEAD/DEAH_RhlB"/>
</dbReference>
<dbReference type="PROSITE" id="PS51194">
    <property type="entry name" value="HELICASE_CTER"/>
    <property type="match status" value="1"/>
</dbReference>
<dbReference type="Pfam" id="PF00270">
    <property type="entry name" value="DEAD"/>
    <property type="match status" value="1"/>
</dbReference>
<keyword evidence="14" id="KW-0732">Signal</keyword>
<feature type="compositionally biased region" description="Basic and acidic residues" evidence="13">
    <location>
        <begin position="500"/>
        <end position="517"/>
    </location>
</feature>
<evidence type="ECO:0000256" key="13">
    <source>
        <dbReference type="SAM" id="MobiDB-lite"/>
    </source>
</evidence>
<dbReference type="CDD" id="cd00268">
    <property type="entry name" value="DEADc"/>
    <property type="match status" value="1"/>
</dbReference>
<reference evidence="17 18" key="1">
    <citation type="journal article" date="2021" name="MBio">
        <title>A New Model Trypanosomatid, Novymonas esmeraldas: Genomic Perception of Its 'Candidatus Pandoraea novymonadis' Endosymbiont.</title>
        <authorList>
            <person name="Zakharova A."/>
            <person name="Saura A."/>
            <person name="Butenko A."/>
            <person name="Podesvova L."/>
            <person name="Warmusova S."/>
            <person name="Kostygov A.Y."/>
            <person name="Nenarokova A."/>
            <person name="Lukes J."/>
            <person name="Opperdoes F.R."/>
            <person name="Yurchenko V."/>
        </authorList>
    </citation>
    <scope>NUCLEOTIDE SEQUENCE [LARGE SCALE GENOMIC DNA]</scope>
    <source>
        <strain evidence="17 18">E262AT.01</strain>
    </source>
</reference>
<evidence type="ECO:0000256" key="12">
    <source>
        <dbReference type="RuleBase" id="RU000492"/>
    </source>
</evidence>
<evidence type="ECO:0000256" key="3">
    <source>
        <dbReference type="ARBA" id="ARBA00012552"/>
    </source>
</evidence>
<dbReference type="InterPro" id="IPR011545">
    <property type="entry name" value="DEAD/DEAH_box_helicase_dom"/>
</dbReference>
<comment type="similarity">
    <text evidence="2">Belongs to the DEAD box helicase family. DDX5/DBP2 subfamily.</text>
</comment>
<dbReference type="Pfam" id="PF00271">
    <property type="entry name" value="Helicase_C"/>
    <property type="match status" value="1"/>
</dbReference>
<dbReference type="EMBL" id="JAECZO010000136">
    <property type="protein sequence ID" value="KAK7198180.1"/>
    <property type="molecule type" value="Genomic_DNA"/>
</dbReference>
<dbReference type="GO" id="GO:0005524">
    <property type="term" value="F:ATP binding"/>
    <property type="evidence" value="ECO:0007669"/>
    <property type="project" value="UniProtKB-KW"/>
</dbReference>
<dbReference type="EC" id="3.6.4.13" evidence="3"/>
<keyword evidence="8 12" id="KW-0347">Helicase</keyword>
<accession>A0AAW0EWJ4</accession>
<evidence type="ECO:0000256" key="6">
    <source>
        <dbReference type="ARBA" id="ARBA00022741"/>
    </source>
</evidence>
<evidence type="ECO:0000256" key="2">
    <source>
        <dbReference type="ARBA" id="ARBA00009334"/>
    </source>
</evidence>
<keyword evidence="5" id="KW-0698">rRNA processing</keyword>
<evidence type="ECO:0000256" key="7">
    <source>
        <dbReference type="ARBA" id="ARBA00022801"/>
    </source>
</evidence>
<name>A0AAW0EWJ4_9TRYP</name>
<dbReference type="InterPro" id="IPR001650">
    <property type="entry name" value="Helicase_C-like"/>
</dbReference>
<feature type="domain" description="Helicase C-terminal" evidence="16">
    <location>
        <begin position="325"/>
        <end position="468"/>
    </location>
</feature>
<feature type="signal peptide" evidence="14">
    <location>
        <begin position="1"/>
        <end position="20"/>
    </location>
</feature>
<keyword evidence="7 12" id="KW-0378">Hydrolase</keyword>
<evidence type="ECO:0000256" key="11">
    <source>
        <dbReference type="ARBA" id="ARBA00037449"/>
    </source>
</evidence>
<dbReference type="SMART" id="SM00487">
    <property type="entry name" value="DEXDc"/>
    <property type="match status" value="1"/>
</dbReference>
<dbReference type="InterPro" id="IPR000629">
    <property type="entry name" value="RNA-helicase_DEAD-box_CS"/>
</dbReference>
<organism evidence="17 18">
    <name type="scientific">Novymonas esmeraldas</name>
    <dbReference type="NCBI Taxonomy" id="1808958"/>
    <lineage>
        <taxon>Eukaryota</taxon>
        <taxon>Discoba</taxon>
        <taxon>Euglenozoa</taxon>
        <taxon>Kinetoplastea</taxon>
        <taxon>Metakinetoplastina</taxon>
        <taxon>Trypanosomatida</taxon>
        <taxon>Trypanosomatidae</taxon>
        <taxon>Novymonas</taxon>
    </lineage>
</organism>
<evidence type="ECO:0000256" key="14">
    <source>
        <dbReference type="SAM" id="SignalP"/>
    </source>
</evidence>
<feature type="region of interest" description="Disordered" evidence="13">
    <location>
        <begin position="476"/>
        <end position="529"/>
    </location>
</feature>
<sequence>MRRLTGALLGSCSILRRSAASPLCVSQAPPLLLFASRCFSVTSTLHATPSTGADAASGSGGQEVSITDQSGKAVDVAPLHNFADLKGAPKWLAEGLSELGYPSTTNVQKFTIPLLADGHHAIGLAPTGSGKTVAFAVPALMSLKRNPDNSPAVLILVPTRELVQQTIKVFQSLGRGQVRVSGAYGGTPRDLQARSLHSGCDVLVACPGRLKDFLDSGDVSIRNLSLLVFDEADRLLDMGFSVVLDEIMGYLDSSASPQTMMWSATWPESVQALADKYLAESHVLIRAGTAGTGLQVNMDIKQEFFFHSTFAERIEKLGALVEAGTIDDNTDKLILFVERQTDTESTANAFSNRLGIDSRYVGVIHGGLSQRSRDKVMRQFKDNHVRILVATDVAARGLDIPDVTCVVNFQAPKGIDSYCHRIGRTGRAGRSGTAYTFLGPSDGALAADLIDYLGRSKCNPPPELANLVDLHRGRTQFQQQRLRGRGRGGRSRGGGGGGRFARDYQEPHHRQSGDSRRNTAGGISSALDW</sequence>
<dbReference type="PANTHER" id="PTHR47958">
    <property type="entry name" value="ATP-DEPENDENT RNA HELICASE DBP3"/>
    <property type="match status" value="1"/>
</dbReference>
<evidence type="ECO:0000259" key="15">
    <source>
        <dbReference type="PROSITE" id="PS51192"/>
    </source>
</evidence>
<dbReference type="GO" id="GO:0003724">
    <property type="term" value="F:RNA helicase activity"/>
    <property type="evidence" value="ECO:0007669"/>
    <property type="project" value="UniProtKB-EC"/>
</dbReference>
<dbReference type="GO" id="GO:0003676">
    <property type="term" value="F:nucleic acid binding"/>
    <property type="evidence" value="ECO:0007669"/>
    <property type="project" value="InterPro"/>
</dbReference>
<comment type="function">
    <text evidence="11">ATP-dependent RNA helicase required for 60S ribosomal subunit synthesis. Involved in efficient pre-rRNA processing, predominantly at site A3, which is necessary for the normal formation of 25S and 5.8S rRNAs.</text>
</comment>
<comment type="subcellular location">
    <subcellularLocation>
        <location evidence="1">Nucleus</location>
        <location evidence="1">Nucleolus</location>
    </subcellularLocation>
</comment>
<dbReference type="PROSITE" id="PS51192">
    <property type="entry name" value="HELICASE_ATP_BIND_1"/>
    <property type="match status" value="1"/>
</dbReference>
<feature type="domain" description="Helicase ATP-binding" evidence="15">
    <location>
        <begin position="112"/>
        <end position="284"/>
    </location>
</feature>
<protein>
    <recommendedName>
        <fullName evidence="3">RNA helicase</fullName>
        <ecNumber evidence="3">3.6.4.13</ecNumber>
    </recommendedName>
</protein>